<gene>
    <name evidence="1" type="ORF">HAX54_052467</name>
</gene>
<sequence>MRHDYGFVYGDSLQARVQANILSIDMQPLWVLLGMAYWLSMRHDYACVCGESLQARVQANIFSIDMRPVWRINQCDQLAIDETQMLLCVQRLAAGIGPSLRLFNRHAALWALIDEAELFLCVRRLAAGTGQSQRLVNRNMAIVTSTAVGITRCSLLAIDETSDSLQARVQDNVLSIDMRPLWAGMESNARRLSGVRLMRLGWIPA</sequence>
<name>A0ABS8WRD9_DATST</name>
<organism evidence="1 2">
    <name type="scientific">Datura stramonium</name>
    <name type="common">Jimsonweed</name>
    <name type="synonym">Common thornapple</name>
    <dbReference type="NCBI Taxonomy" id="4076"/>
    <lineage>
        <taxon>Eukaryota</taxon>
        <taxon>Viridiplantae</taxon>
        <taxon>Streptophyta</taxon>
        <taxon>Embryophyta</taxon>
        <taxon>Tracheophyta</taxon>
        <taxon>Spermatophyta</taxon>
        <taxon>Magnoliopsida</taxon>
        <taxon>eudicotyledons</taxon>
        <taxon>Gunneridae</taxon>
        <taxon>Pentapetalae</taxon>
        <taxon>asterids</taxon>
        <taxon>lamiids</taxon>
        <taxon>Solanales</taxon>
        <taxon>Solanaceae</taxon>
        <taxon>Solanoideae</taxon>
        <taxon>Datureae</taxon>
        <taxon>Datura</taxon>
    </lineage>
</organism>
<reference evidence="1 2" key="1">
    <citation type="journal article" date="2021" name="BMC Genomics">
        <title>Datura genome reveals duplications of psychoactive alkaloid biosynthetic genes and high mutation rate following tissue culture.</title>
        <authorList>
            <person name="Rajewski A."/>
            <person name="Carter-House D."/>
            <person name="Stajich J."/>
            <person name="Litt A."/>
        </authorList>
    </citation>
    <scope>NUCLEOTIDE SEQUENCE [LARGE SCALE GENOMIC DNA]</scope>
    <source>
        <strain evidence="1">AR-01</strain>
    </source>
</reference>
<dbReference type="Proteomes" id="UP000823775">
    <property type="component" value="Unassembled WGS sequence"/>
</dbReference>
<evidence type="ECO:0000313" key="1">
    <source>
        <dbReference type="EMBL" id="MCE3052387.1"/>
    </source>
</evidence>
<evidence type="ECO:0000313" key="2">
    <source>
        <dbReference type="Proteomes" id="UP000823775"/>
    </source>
</evidence>
<proteinExistence type="predicted"/>
<dbReference type="EMBL" id="JACEIK010009529">
    <property type="protein sequence ID" value="MCE3052387.1"/>
    <property type="molecule type" value="Genomic_DNA"/>
</dbReference>
<keyword evidence="2" id="KW-1185">Reference proteome</keyword>
<comment type="caution">
    <text evidence="1">The sequence shown here is derived from an EMBL/GenBank/DDBJ whole genome shotgun (WGS) entry which is preliminary data.</text>
</comment>
<protein>
    <submittedName>
        <fullName evidence="1">Uncharacterized protein</fullName>
    </submittedName>
</protein>
<accession>A0ABS8WRD9</accession>